<sequence>MYNKFVLGISAFALAVGLAACSGDSDENADSTNEQPDQADEQTEEASVAQTNFDDIPDVIATINGVDLSKDEFVSQYNTAKQNQMMMGGAADPESTEVDEAIKDQTVDLLVNSELLVQASNEEDIEISDEEANEQLDQLKAVNQIESDEDLEAILSQQDTTVDEFREEIKESMKPQKYIEQKAQIEEPTDEEIEAKYDEFASATEEDVPELEEVRDDIVAQIKSEQTNEAAEGIINELKEQGEVEIFV</sequence>
<organism evidence="3 4">
    <name type="scientific">Alkalicoccobacillus plakortidis</name>
    <dbReference type="NCBI Taxonomy" id="444060"/>
    <lineage>
        <taxon>Bacteria</taxon>
        <taxon>Bacillati</taxon>
        <taxon>Bacillota</taxon>
        <taxon>Bacilli</taxon>
        <taxon>Bacillales</taxon>
        <taxon>Bacillaceae</taxon>
        <taxon>Alkalicoccobacillus</taxon>
    </lineage>
</organism>
<dbReference type="PANTHER" id="PTHR47245">
    <property type="entry name" value="PEPTIDYLPROLYL ISOMERASE"/>
    <property type="match status" value="1"/>
</dbReference>
<accession>A0ABT0XHE5</accession>
<keyword evidence="4" id="KW-1185">Reference proteome</keyword>
<comment type="caution">
    <text evidence="3">The sequence shown here is derived from an EMBL/GenBank/DDBJ whole genome shotgun (WGS) entry which is preliminary data.</text>
</comment>
<reference evidence="3" key="1">
    <citation type="submission" date="2022-06" db="EMBL/GenBank/DDBJ databases">
        <title>Alkalicoccobacillus porphyridii sp. nov., isolated from a marine red alga, Porphyridium purpureum and reclassification of Shouchella plakortidis and Shouchella gibsonii as Alkalicoccobacillus plakortidis comb. nov. and Alkalicoccobacillus gibsonii comb. nov.</title>
        <authorList>
            <person name="Kim K.H."/>
            <person name="Lee J.K."/>
            <person name="Han D.M."/>
            <person name="Baek J.H."/>
            <person name="Jeon C.O."/>
        </authorList>
    </citation>
    <scope>NUCLEOTIDE SEQUENCE</scope>
    <source>
        <strain evidence="3">DSM 19153</strain>
    </source>
</reference>
<feature type="signal peptide" evidence="2">
    <location>
        <begin position="1"/>
        <end position="15"/>
    </location>
</feature>
<dbReference type="Pfam" id="PF13624">
    <property type="entry name" value="SurA_N_3"/>
    <property type="match status" value="1"/>
</dbReference>
<dbReference type="PROSITE" id="PS51257">
    <property type="entry name" value="PROKAR_LIPOPROTEIN"/>
    <property type="match status" value="1"/>
</dbReference>
<evidence type="ECO:0000313" key="4">
    <source>
        <dbReference type="Proteomes" id="UP001203665"/>
    </source>
</evidence>
<dbReference type="PANTHER" id="PTHR47245:SF2">
    <property type="entry name" value="PEPTIDYL-PROLYL CIS-TRANS ISOMERASE HP_0175-RELATED"/>
    <property type="match status" value="1"/>
</dbReference>
<dbReference type="InterPro" id="IPR027304">
    <property type="entry name" value="Trigger_fact/SurA_dom_sf"/>
</dbReference>
<protein>
    <submittedName>
        <fullName evidence="3">SurA N-terminal domain-containing protein</fullName>
    </submittedName>
</protein>
<dbReference type="RefSeq" id="WP_251604584.1">
    <property type="nucleotide sequence ID" value="NZ_JAMQJY010000001.1"/>
</dbReference>
<name>A0ABT0XHE5_9BACI</name>
<proteinExistence type="predicted"/>
<gene>
    <name evidence="3" type="ORF">NDM98_03255</name>
</gene>
<dbReference type="InterPro" id="IPR050245">
    <property type="entry name" value="PrsA_foldase"/>
</dbReference>
<dbReference type="Proteomes" id="UP001203665">
    <property type="component" value="Unassembled WGS sequence"/>
</dbReference>
<evidence type="ECO:0000313" key="3">
    <source>
        <dbReference type="EMBL" id="MCM2674622.1"/>
    </source>
</evidence>
<evidence type="ECO:0000256" key="2">
    <source>
        <dbReference type="SAM" id="SignalP"/>
    </source>
</evidence>
<feature type="chain" id="PRO_5047096636" evidence="2">
    <location>
        <begin position="16"/>
        <end position="248"/>
    </location>
</feature>
<evidence type="ECO:0000256" key="1">
    <source>
        <dbReference type="SAM" id="MobiDB-lite"/>
    </source>
</evidence>
<dbReference type="Gene3D" id="1.10.4030.10">
    <property type="entry name" value="Porin chaperone SurA, peptide-binding domain"/>
    <property type="match status" value="1"/>
</dbReference>
<dbReference type="SUPFAM" id="SSF109998">
    <property type="entry name" value="Triger factor/SurA peptide-binding domain-like"/>
    <property type="match status" value="1"/>
</dbReference>
<keyword evidence="2" id="KW-0732">Signal</keyword>
<dbReference type="EMBL" id="JAMQJY010000001">
    <property type="protein sequence ID" value="MCM2674622.1"/>
    <property type="molecule type" value="Genomic_DNA"/>
</dbReference>
<feature type="region of interest" description="Disordered" evidence="1">
    <location>
        <begin position="22"/>
        <end position="53"/>
    </location>
</feature>